<comment type="caution">
    <text evidence="8">The sequence shown here is derived from an EMBL/GenBank/DDBJ whole genome shotgun (WGS) entry which is preliminary data.</text>
</comment>
<feature type="transmembrane region" description="Helical" evidence="7">
    <location>
        <begin position="220"/>
        <end position="243"/>
    </location>
</feature>
<dbReference type="InterPro" id="IPR003339">
    <property type="entry name" value="ABC/ECF_trnsptr_transmembrane"/>
</dbReference>
<dbReference type="NCBIfam" id="TIGR02454">
    <property type="entry name" value="ECF_T_CbiQ"/>
    <property type="match status" value="1"/>
</dbReference>
<evidence type="ECO:0000256" key="7">
    <source>
        <dbReference type="SAM" id="Phobius"/>
    </source>
</evidence>
<evidence type="ECO:0000313" key="8">
    <source>
        <dbReference type="EMBL" id="MFD2233728.1"/>
    </source>
</evidence>
<evidence type="ECO:0000256" key="4">
    <source>
        <dbReference type="ARBA" id="ARBA00022692"/>
    </source>
</evidence>
<proteinExistence type="inferred from homology"/>
<dbReference type="InterPro" id="IPR012809">
    <property type="entry name" value="ECF_CbiQ"/>
</dbReference>
<evidence type="ECO:0000256" key="1">
    <source>
        <dbReference type="ARBA" id="ARBA00004651"/>
    </source>
</evidence>
<reference evidence="9" key="1">
    <citation type="journal article" date="2019" name="Int. J. Syst. Evol. Microbiol.">
        <title>The Global Catalogue of Microorganisms (GCM) 10K type strain sequencing project: providing services to taxonomists for standard genome sequencing and annotation.</title>
        <authorList>
            <consortium name="The Broad Institute Genomics Platform"/>
            <consortium name="The Broad Institute Genome Sequencing Center for Infectious Disease"/>
            <person name="Wu L."/>
            <person name="Ma J."/>
        </authorList>
    </citation>
    <scope>NUCLEOTIDE SEQUENCE [LARGE SCALE GENOMIC DNA]</scope>
    <source>
        <strain evidence="9">KCTC 15012</strain>
    </source>
</reference>
<sequence length="244" mass="25495">MSLTIDRLASASRWRQRGLGEKSLLALGLLALTLALPPWPAAGLVLAIAWTAALAGARVPPGAWLRLVAAPFGFALTATAALAVQIGPNGIALAADGGRAALLALLRASAALSCLLLLAVTCPAPDLVRGLRRLGVPAEIVEIALLIWRFLLLLLDSAAAIRTAQAARLGWQGWRRSLRSLGLLIALLLPRAMERARRLEVGLAARGFDGSLPVLRPAAALSWGFIAATLTLEAGIAGIGLWWN</sequence>
<protein>
    <submittedName>
        <fullName evidence="8">Cobalt ECF transporter T component CbiQ</fullName>
    </submittedName>
</protein>
<name>A0ABW5CCK3_9PROT</name>
<keyword evidence="6 7" id="KW-0472">Membrane</keyword>
<keyword evidence="3" id="KW-1003">Cell membrane</keyword>
<keyword evidence="4 7" id="KW-0812">Transmembrane</keyword>
<dbReference type="PANTHER" id="PTHR43723:SF1">
    <property type="entry name" value="COBALT TRANSPORT PROTEIN CBIQ"/>
    <property type="match status" value="1"/>
</dbReference>
<organism evidence="8 9">
    <name type="scientific">Phaeospirillum tilakii</name>
    <dbReference type="NCBI Taxonomy" id="741673"/>
    <lineage>
        <taxon>Bacteria</taxon>
        <taxon>Pseudomonadati</taxon>
        <taxon>Pseudomonadota</taxon>
        <taxon>Alphaproteobacteria</taxon>
        <taxon>Rhodospirillales</taxon>
        <taxon>Rhodospirillaceae</taxon>
        <taxon>Phaeospirillum</taxon>
    </lineage>
</organism>
<keyword evidence="9" id="KW-1185">Reference proteome</keyword>
<accession>A0ABW5CCK3</accession>
<feature type="transmembrane region" description="Helical" evidence="7">
    <location>
        <begin position="63"/>
        <end position="88"/>
    </location>
</feature>
<evidence type="ECO:0000256" key="5">
    <source>
        <dbReference type="ARBA" id="ARBA00022989"/>
    </source>
</evidence>
<evidence type="ECO:0000256" key="6">
    <source>
        <dbReference type="ARBA" id="ARBA00023136"/>
    </source>
</evidence>
<feature type="transmembrane region" description="Helical" evidence="7">
    <location>
        <begin position="100"/>
        <end position="120"/>
    </location>
</feature>
<dbReference type="PANTHER" id="PTHR43723">
    <property type="entry name" value="COBALT TRANSPORT PROTEIN CBIQ"/>
    <property type="match status" value="1"/>
</dbReference>
<comment type="subcellular location">
    <subcellularLocation>
        <location evidence="1">Cell membrane</location>
        <topology evidence="1">Multi-pass membrane protein</topology>
    </subcellularLocation>
</comment>
<dbReference type="InterPro" id="IPR052770">
    <property type="entry name" value="Cobalt_transport_CbiQ"/>
</dbReference>
<evidence type="ECO:0000256" key="2">
    <source>
        <dbReference type="ARBA" id="ARBA00008564"/>
    </source>
</evidence>
<keyword evidence="5 7" id="KW-1133">Transmembrane helix</keyword>
<dbReference type="EMBL" id="JBHUIY010000012">
    <property type="protein sequence ID" value="MFD2233728.1"/>
    <property type="molecule type" value="Genomic_DNA"/>
</dbReference>
<evidence type="ECO:0000313" key="9">
    <source>
        <dbReference type="Proteomes" id="UP001597296"/>
    </source>
</evidence>
<comment type="similarity">
    <text evidence="2">Belongs to the CbiQ family.</text>
</comment>
<dbReference type="Proteomes" id="UP001597296">
    <property type="component" value="Unassembled WGS sequence"/>
</dbReference>
<gene>
    <name evidence="8" type="primary">cbiQ</name>
    <name evidence="8" type="ORF">ACFSNB_07920</name>
</gene>
<dbReference type="Pfam" id="PF02361">
    <property type="entry name" value="CbiQ"/>
    <property type="match status" value="1"/>
</dbReference>
<evidence type="ECO:0000256" key="3">
    <source>
        <dbReference type="ARBA" id="ARBA00022475"/>
    </source>
</evidence>
<dbReference type="RefSeq" id="WP_377315604.1">
    <property type="nucleotide sequence ID" value="NZ_JBHUIY010000012.1"/>
</dbReference>